<gene>
    <name evidence="1" type="ORF">GCM10025770_27090</name>
</gene>
<sequence>MKRAIRFGILATLLCGIGIVVSAAMREQGTFGARYIDIDLNRPDALVSSEHLARMPADILKLPMLREVLSEDFVFYYAQNETRLSAEGALRRIAFEHDMTLGDHFLSNLLDEPADLALWRAPNGSLRYWVLSIRRNTLARLTDTLAKLALRDSQLRIAGELNVEGKQVKVFALHLNDKRTLLFASHGDRTLVISDAGMLFGDRTPDNTPLPSSPAEKQHGLEIAAPDKLTQLIPERAERLAALLAGKNGAAFLSKRFQLPDQPVKGHRAALAAHFLSFGYQAFFPGIEAMRFDFDGTQWSSQLLAAGMTNAGDRTALWQAMPGQGAACVSLPVNWTTLEPAVGASLSPADKSTLRDALQGPLGMCWYAKSQLNAPLFVAQFKSDDAARRAAPLLLKLFESSIGAFEPDQEGGRFPVESRKTGNATVLSRIVSSPFGTDKKNGNDKLKAVSGPRYFPVSLALSGRWAAFSPDARLAEDALAVSNKRFPAAADGLGNAGSTVLRIVPARLAQLLQTEANAALPRDKEPVFSGVVRTQLTPRLQALRRHPAFVATLPVEPTATLAWVPLNWSYEAK</sequence>
<name>A0ABP9QVA8_9RHOO</name>
<evidence type="ECO:0000313" key="2">
    <source>
        <dbReference type="Proteomes" id="UP001500547"/>
    </source>
</evidence>
<reference evidence="2" key="1">
    <citation type="journal article" date="2019" name="Int. J. Syst. Evol. Microbiol.">
        <title>The Global Catalogue of Microorganisms (GCM) 10K type strain sequencing project: providing services to taxonomists for standard genome sequencing and annotation.</title>
        <authorList>
            <consortium name="The Broad Institute Genomics Platform"/>
            <consortium name="The Broad Institute Genome Sequencing Center for Infectious Disease"/>
            <person name="Wu L."/>
            <person name="Ma J."/>
        </authorList>
    </citation>
    <scope>NUCLEOTIDE SEQUENCE [LARGE SCALE GENOMIC DNA]</scope>
    <source>
        <strain evidence="2">JCM 18715</strain>
    </source>
</reference>
<dbReference type="Pfam" id="PF09909">
    <property type="entry name" value="DUF2138"/>
    <property type="match status" value="1"/>
</dbReference>
<proteinExistence type="predicted"/>
<evidence type="ECO:0000313" key="1">
    <source>
        <dbReference type="EMBL" id="GAA5167846.1"/>
    </source>
</evidence>
<dbReference type="Proteomes" id="UP001500547">
    <property type="component" value="Unassembled WGS sequence"/>
</dbReference>
<accession>A0ABP9QVA8</accession>
<comment type="caution">
    <text evidence="1">The sequence shown here is derived from an EMBL/GenBank/DDBJ whole genome shotgun (WGS) entry which is preliminary data.</text>
</comment>
<protein>
    <submittedName>
        <fullName evidence="1">DUF2138 domain-containing protein</fullName>
    </submittedName>
</protein>
<dbReference type="RefSeq" id="WP_345533602.1">
    <property type="nucleotide sequence ID" value="NZ_BAABLD010000008.1"/>
</dbReference>
<dbReference type="InterPro" id="IPR018671">
    <property type="entry name" value="DUF2138"/>
</dbReference>
<dbReference type="NCBIfam" id="NF008500">
    <property type="entry name" value="PRK11410.1"/>
    <property type="match status" value="1"/>
</dbReference>
<keyword evidence="2" id="KW-1185">Reference proteome</keyword>
<organism evidence="1 2">
    <name type="scientific">Viridibacterium curvum</name>
    <dbReference type="NCBI Taxonomy" id="1101404"/>
    <lineage>
        <taxon>Bacteria</taxon>
        <taxon>Pseudomonadati</taxon>
        <taxon>Pseudomonadota</taxon>
        <taxon>Betaproteobacteria</taxon>
        <taxon>Rhodocyclales</taxon>
        <taxon>Rhodocyclaceae</taxon>
        <taxon>Viridibacterium</taxon>
    </lineage>
</organism>
<dbReference type="EMBL" id="BAABLD010000008">
    <property type="protein sequence ID" value="GAA5167846.1"/>
    <property type="molecule type" value="Genomic_DNA"/>
</dbReference>